<sequence length="147" mass="16032">MCHNELELSFLPKKVTGSALVIAIFIIVVMSLIGTALVKTLSTSGETIVYEVLGTRAFQAAQTGLQFKLQKLFPLNDDPKTCEAISPVTKPILTNTEGLENCSIASWRCDSDLVINGIRYYIVSSTGQCEVDGVFTSRTVEVQAREL</sequence>
<evidence type="ECO:0000256" key="1">
    <source>
        <dbReference type="SAM" id="Phobius"/>
    </source>
</evidence>
<protein>
    <recommendedName>
        <fullName evidence="2">Type 4 fimbrial biogenesis protein PilX N-terminal domain-containing protein</fullName>
    </recommendedName>
</protein>
<keyword evidence="1" id="KW-0472">Membrane</keyword>
<feature type="domain" description="Type 4 fimbrial biogenesis protein PilX N-terminal" evidence="2">
    <location>
        <begin position="17"/>
        <end position="65"/>
    </location>
</feature>
<gene>
    <name evidence="3" type="ORF">tinsulaeT_12000</name>
</gene>
<dbReference type="Pfam" id="PF14341">
    <property type="entry name" value="PilX_N"/>
    <property type="match status" value="1"/>
</dbReference>
<name>A0ABQ6GTS9_9GAMM</name>
<reference evidence="3 4" key="1">
    <citation type="submission" date="2023-03" db="EMBL/GenBank/DDBJ databases">
        <title>Draft genome sequence of Thalassotalea insulae KCTC 62186T.</title>
        <authorList>
            <person name="Sawabe T."/>
        </authorList>
    </citation>
    <scope>NUCLEOTIDE SEQUENCE [LARGE SCALE GENOMIC DNA]</scope>
    <source>
        <strain evidence="3 4">KCTC 62186</strain>
    </source>
</reference>
<comment type="caution">
    <text evidence="3">The sequence shown here is derived from an EMBL/GenBank/DDBJ whole genome shotgun (WGS) entry which is preliminary data.</text>
</comment>
<organism evidence="3 4">
    <name type="scientific">Thalassotalea insulae</name>
    <dbReference type="NCBI Taxonomy" id="2056778"/>
    <lineage>
        <taxon>Bacteria</taxon>
        <taxon>Pseudomonadati</taxon>
        <taxon>Pseudomonadota</taxon>
        <taxon>Gammaproteobacteria</taxon>
        <taxon>Alteromonadales</taxon>
        <taxon>Colwelliaceae</taxon>
        <taxon>Thalassotalea</taxon>
    </lineage>
</organism>
<dbReference type="Proteomes" id="UP001157186">
    <property type="component" value="Unassembled WGS sequence"/>
</dbReference>
<dbReference type="InterPro" id="IPR025746">
    <property type="entry name" value="PilX_N_dom"/>
</dbReference>
<keyword evidence="1" id="KW-0812">Transmembrane</keyword>
<accession>A0ABQ6GTS9</accession>
<evidence type="ECO:0000313" key="4">
    <source>
        <dbReference type="Proteomes" id="UP001157186"/>
    </source>
</evidence>
<evidence type="ECO:0000313" key="3">
    <source>
        <dbReference type="EMBL" id="GLX77860.1"/>
    </source>
</evidence>
<proteinExistence type="predicted"/>
<keyword evidence="1" id="KW-1133">Transmembrane helix</keyword>
<keyword evidence="4" id="KW-1185">Reference proteome</keyword>
<evidence type="ECO:0000259" key="2">
    <source>
        <dbReference type="Pfam" id="PF14341"/>
    </source>
</evidence>
<dbReference type="EMBL" id="BSST01000001">
    <property type="protein sequence ID" value="GLX77860.1"/>
    <property type="molecule type" value="Genomic_DNA"/>
</dbReference>
<feature type="transmembrane region" description="Helical" evidence="1">
    <location>
        <begin position="15"/>
        <end position="38"/>
    </location>
</feature>